<comment type="caution">
    <text evidence="3">The sequence shown here is derived from an EMBL/GenBank/DDBJ whole genome shotgun (WGS) entry which is preliminary data.</text>
</comment>
<dbReference type="SUPFAM" id="SSF50129">
    <property type="entry name" value="GroES-like"/>
    <property type="match status" value="1"/>
</dbReference>
<gene>
    <name evidence="3" type="ORF">S01H1_51220</name>
</gene>
<reference evidence="3" key="1">
    <citation type="journal article" date="2014" name="Front. Microbiol.">
        <title>High frequency of phylogenetically diverse reductive dehalogenase-homologous genes in deep subseafloor sedimentary metagenomes.</title>
        <authorList>
            <person name="Kawai M."/>
            <person name="Futagami T."/>
            <person name="Toyoda A."/>
            <person name="Takaki Y."/>
            <person name="Nishi S."/>
            <person name="Hori S."/>
            <person name="Arai W."/>
            <person name="Tsubouchi T."/>
            <person name="Morono Y."/>
            <person name="Uchiyama I."/>
            <person name="Ito T."/>
            <person name="Fujiyama A."/>
            <person name="Inagaki F."/>
            <person name="Takami H."/>
        </authorList>
    </citation>
    <scope>NUCLEOTIDE SEQUENCE</scope>
    <source>
        <strain evidence="3">Expedition CK06-06</strain>
    </source>
</reference>
<dbReference type="Gene3D" id="3.90.180.10">
    <property type="entry name" value="Medium-chain alcohol dehydrogenases, catalytic domain"/>
    <property type="match status" value="1"/>
</dbReference>
<dbReference type="Pfam" id="PF08240">
    <property type="entry name" value="ADH_N"/>
    <property type="match status" value="1"/>
</dbReference>
<dbReference type="InterPro" id="IPR051603">
    <property type="entry name" value="Zinc-ADH_QOR/CCCR"/>
</dbReference>
<proteinExistence type="predicted"/>
<keyword evidence="1" id="KW-0521">NADP</keyword>
<dbReference type="InterPro" id="IPR013154">
    <property type="entry name" value="ADH-like_N"/>
</dbReference>
<feature type="non-terminal residue" evidence="3">
    <location>
        <position position="170"/>
    </location>
</feature>
<dbReference type="EMBL" id="BARS01033045">
    <property type="protein sequence ID" value="GAG21426.1"/>
    <property type="molecule type" value="Genomic_DNA"/>
</dbReference>
<evidence type="ECO:0000313" key="3">
    <source>
        <dbReference type="EMBL" id="GAG21426.1"/>
    </source>
</evidence>
<dbReference type="InterPro" id="IPR011032">
    <property type="entry name" value="GroES-like_sf"/>
</dbReference>
<accession>X0X8Z5</accession>
<dbReference type="PANTHER" id="PTHR44154:SF1">
    <property type="entry name" value="QUINONE OXIDOREDUCTASE"/>
    <property type="match status" value="1"/>
</dbReference>
<organism evidence="3">
    <name type="scientific">marine sediment metagenome</name>
    <dbReference type="NCBI Taxonomy" id="412755"/>
    <lineage>
        <taxon>unclassified sequences</taxon>
        <taxon>metagenomes</taxon>
        <taxon>ecological metagenomes</taxon>
    </lineage>
</organism>
<dbReference type="AlphaFoldDB" id="X0X8Z5"/>
<name>X0X8Z5_9ZZZZ</name>
<dbReference type="PANTHER" id="PTHR44154">
    <property type="entry name" value="QUINONE OXIDOREDUCTASE"/>
    <property type="match status" value="1"/>
</dbReference>
<feature type="domain" description="Alcohol dehydrogenase-like N-terminal" evidence="2">
    <location>
        <begin position="26"/>
        <end position="140"/>
    </location>
</feature>
<evidence type="ECO:0000259" key="2">
    <source>
        <dbReference type="Pfam" id="PF08240"/>
    </source>
</evidence>
<protein>
    <recommendedName>
        <fullName evidence="2">Alcohol dehydrogenase-like N-terminal domain-containing protein</fullName>
    </recommendedName>
</protein>
<sequence length="170" mass="18625">MKAVVFEEHGGIDILQYKDIPEPKAGPNDVVIKVRAAACNYNDIWARRGMPGMRVIMPHISGSDVAGEVTEVGSEVANAKVGDEVIVHPSISCRTCEACARAEDMFCRQFRIYGFQTGPLDGGHAEYAKVPAFNVVPKPKNLTFEEAASLPLVLLTTWRMLVTRARIRPG</sequence>
<evidence type="ECO:0000256" key="1">
    <source>
        <dbReference type="ARBA" id="ARBA00022857"/>
    </source>
</evidence>